<evidence type="ECO:0000313" key="6">
    <source>
        <dbReference type="Proteomes" id="UP000318571"/>
    </source>
</evidence>
<dbReference type="GO" id="GO:0030154">
    <property type="term" value="P:cell differentiation"/>
    <property type="evidence" value="ECO:0007669"/>
    <property type="project" value="TreeGrafter"/>
</dbReference>
<comment type="subcellular location">
    <subcellularLocation>
        <location evidence="3">Nucleus</location>
    </subcellularLocation>
</comment>
<evidence type="ECO:0000256" key="1">
    <source>
        <dbReference type="ARBA" id="ARBA00005562"/>
    </source>
</evidence>
<evidence type="ECO:0000313" key="5">
    <source>
        <dbReference type="EMBL" id="TRY77983.1"/>
    </source>
</evidence>
<proteinExistence type="inferred from homology"/>
<dbReference type="Pfam" id="PF00178">
    <property type="entry name" value="Ets"/>
    <property type="match status" value="1"/>
</dbReference>
<dbReference type="SUPFAM" id="SSF46785">
    <property type="entry name" value="Winged helix' DNA-binding domain"/>
    <property type="match status" value="1"/>
</dbReference>
<dbReference type="PROSITE" id="PS00345">
    <property type="entry name" value="ETS_DOMAIN_1"/>
    <property type="match status" value="1"/>
</dbReference>
<dbReference type="GO" id="GO:0000981">
    <property type="term" value="F:DNA-binding transcription factor activity, RNA polymerase II-specific"/>
    <property type="evidence" value="ECO:0007669"/>
    <property type="project" value="TreeGrafter"/>
</dbReference>
<dbReference type="InterPro" id="IPR046328">
    <property type="entry name" value="ETS_fam"/>
</dbReference>
<dbReference type="EMBL" id="VCGU01000003">
    <property type="protein sequence ID" value="TRY77983.1"/>
    <property type="molecule type" value="Genomic_DNA"/>
</dbReference>
<sequence length="257" mass="28051">MLAHHSAPPLDRALRMTKVEDGGWPDTYAMLSSAGRGIISQGSGQIQLWQFLLELLADSANSGIIAWEGTNGEFKLTDPDENIMTKVHGKRYAYKFDFHALMQACSSQSTDAPNYKYQADLSGLLASPYPQASKLNGLFSQPNHFSSSFHQQSIFTPGTAYWNTNSVMSAGNIQNIYASNMDLAANKESQAQGPFVQPPTSSIHSSLPCTKFSDFKDFHSHLGKDLSPCIPTQIGSSASAVAAHRNASLNRYPYLSH</sequence>
<reference evidence="5 6" key="1">
    <citation type="journal article" date="2018" name="Nat. Ecol. Evol.">
        <title>Genomic signatures of mitonuclear coevolution across populations of Tigriopus californicus.</title>
        <authorList>
            <person name="Barreto F.S."/>
            <person name="Watson E.T."/>
            <person name="Lima T.G."/>
            <person name="Willett C.S."/>
            <person name="Edmands S."/>
            <person name="Li W."/>
            <person name="Burton R.S."/>
        </authorList>
    </citation>
    <scope>NUCLEOTIDE SEQUENCE [LARGE SCALE GENOMIC DNA]</scope>
    <source>
        <strain evidence="5 6">San Diego</strain>
    </source>
</reference>
<evidence type="ECO:0000256" key="2">
    <source>
        <dbReference type="ARBA" id="ARBA00023125"/>
    </source>
</evidence>
<dbReference type="PROSITE" id="PS50061">
    <property type="entry name" value="ETS_DOMAIN_3"/>
    <property type="match status" value="1"/>
</dbReference>
<dbReference type="PANTHER" id="PTHR11849:SF304">
    <property type="entry name" value="DNA-BINDING PROTEIN D-ETS-3"/>
    <property type="match status" value="1"/>
</dbReference>
<dbReference type="InterPro" id="IPR036390">
    <property type="entry name" value="WH_DNA-bd_sf"/>
</dbReference>
<dbReference type="GO" id="GO:0043565">
    <property type="term" value="F:sequence-specific DNA binding"/>
    <property type="evidence" value="ECO:0007669"/>
    <property type="project" value="InterPro"/>
</dbReference>
<dbReference type="STRING" id="6832.A0A553PJX8"/>
<protein>
    <recommendedName>
        <fullName evidence="4">ETS domain-containing protein</fullName>
    </recommendedName>
</protein>
<dbReference type="InterPro" id="IPR000418">
    <property type="entry name" value="Ets_dom"/>
</dbReference>
<keyword evidence="6" id="KW-1185">Reference proteome</keyword>
<evidence type="ECO:0000256" key="3">
    <source>
        <dbReference type="RuleBase" id="RU004019"/>
    </source>
</evidence>
<dbReference type="Gene3D" id="1.10.10.10">
    <property type="entry name" value="Winged helix-like DNA-binding domain superfamily/Winged helix DNA-binding domain"/>
    <property type="match status" value="1"/>
</dbReference>
<keyword evidence="3" id="KW-0539">Nucleus</keyword>
<feature type="domain" description="ETS" evidence="4">
    <location>
        <begin position="46"/>
        <end position="97"/>
    </location>
</feature>
<evidence type="ECO:0000259" key="4">
    <source>
        <dbReference type="PROSITE" id="PS50061"/>
    </source>
</evidence>
<keyword evidence="2 3" id="KW-0238">DNA-binding</keyword>
<dbReference type="InterPro" id="IPR036388">
    <property type="entry name" value="WH-like_DNA-bd_sf"/>
</dbReference>
<organism evidence="5 6">
    <name type="scientific">Tigriopus californicus</name>
    <name type="common">Marine copepod</name>
    <dbReference type="NCBI Taxonomy" id="6832"/>
    <lineage>
        <taxon>Eukaryota</taxon>
        <taxon>Metazoa</taxon>
        <taxon>Ecdysozoa</taxon>
        <taxon>Arthropoda</taxon>
        <taxon>Crustacea</taxon>
        <taxon>Multicrustacea</taxon>
        <taxon>Hexanauplia</taxon>
        <taxon>Copepoda</taxon>
        <taxon>Harpacticoida</taxon>
        <taxon>Harpacticidae</taxon>
        <taxon>Tigriopus</taxon>
    </lineage>
</organism>
<name>A0A553PJX8_TIGCA</name>
<comment type="caution">
    <text evidence="5">The sequence shown here is derived from an EMBL/GenBank/DDBJ whole genome shotgun (WGS) entry which is preliminary data.</text>
</comment>
<dbReference type="GO" id="GO:0005634">
    <property type="term" value="C:nucleus"/>
    <property type="evidence" value="ECO:0007669"/>
    <property type="project" value="UniProtKB-SubCell"/>
</dbReference>
<accession>A0A553PJX8</accession>
<dbReference type="PRINTS" id="PR00454">
    <property type="entry name" value="ETSDOMAIN"/>
</dbReference>
<dbReference type="PANTHER" id="PTHR11849">
    <property type="entry name" value="ETS"/>
    <property type="match status" value="1"/>
</dbReference>
<dbReference type="Proteomes" id="UP000318571">
    <property type="component" value="Chromosome 11"/>
</dbReference>
<comment type="similarity">
    <text evidence="1 3">Belongs to the ETS family.</text>
</comment>
<dbReference type="SMART" id="SM00413">
    <property type="entry name" value="ETS"/>
    <property type="match status" value="1"/>
</dbReference>
<gene>
    <name evidence="5" type="ORF">TCAL_12178</name>
</gene>
<dbReference type="AlphaFoldDB" id="A0A553PJX8"/>